<keyword evidence="4" id="KW-1185">Reference proteome</keyword>
<reference evidence="3" key="1">
    <citation type="submission" date="2020-10" db="EMBL/GenBank/DDBJ databases">
        <title>Unveiling of a novel bifunctional photoreceptor, Dualchrome1, isolated from a cosmopolitan green alga.</title>
        <authorList>
            <person name="Suzuki S."/>
            <person name="Kawachi M."/>
        </authorList>
    </citation>
    <scope>NUCLEOTIDE SEQUENCE</scope>
    <source>
        <strain evidence="3">NIES 2893</strain>
    </source>
</reference>
<feature type="compositionally biased region" description="Low complexity" evidence="2">
    <location>
        <begin position="942"/>
        <end position="956"/>
    </location>
</feature>
<accession>A0A830HEC4</accession>
<feature type="coiled-coil region" evidence="1">
    <location>
        <begin position="717"/>
        <end position="769"/>
    </location>
</feature>
<gene>
    <name evidence="3" type="ORF">PPROV_000379400</name>
</gene>
<evidence type="ECO:0000313" key="4">
    <source>
        <dbReference type="Proteomes" id="UP000660262"/>
    </source>
</evidence>
<keyword evidence="1" id="KW-0175">Coiled coil</keyword>
<feature type="region of interest" description="Disordered" evidence="2">
    <location>
        <begin position="1"/>
        <end position="44"/>
    </location>
</feature>
<dbReference type="AlphaFoldDB" id="A0A830HEC4"/>
<dbReference type="EMBL" id="BNJQ01000009">
    <property type="protein sequence ID" value="GHP05042.1"/>
    <property type="molecule type" value="Genomic_DNA"/>
</dbReference>
<sequence>MAQRGLAGARGGAIHVLTDSSPQVPVGERAPKTATSQTAQPSGANIAGTTTKVVVVPASTLDLAAAAANQPPKKTKLARKPVARKTTTNLQTWSSSPRLELQQPKKSAGSYMKMKPLATARRKKARTVLLRTQQRTKMAGVKKEKKTRTAIVTRRVSTSVRAKWGTAAVEELKRANQALADEIARSRIAAESVGTHTRESLRRTEAELAEERHNAMVLRERMQTESLARERERSELRAAVTDLRDSLLSERRRTDAYSAECAELRLKVGELGASERAASTRADSLAAEMENVIARLGKDAEAAADARARAEASASRLATCERELAETREALTGNEERRETLEAALRQVSERAAEREAEAGATAAQATEREMVLEVEKAEALMRLAAVEGAARDSDARVAAANERAEALEARAIESERTVAELRRESAALMASRDKLEGMHERAVAHTTEVKASLEETQRHLAATSAELAELRRGAHAEARRADVAEAARERAAAMAEVKAEELARVGGRNLELEGELVHARDDAVKLSASLADGRRREEAQFSEIASLTKRIEELSEKRAAAEAAAATANEQRDARSLELESTKHELARARQEVSEAARSAADVQARADSAAEFAGKREASLEERLAKAYREIAEYREKYASSDATEARLREEVTRLETARAAMEASSSEARERAAALAMEIEASRKEHEFAITSLRKERDGAFENAKGLSTEVTNKAKLAAELVEALKAEERLKLEAVRECKSQAEQLALAEREVELLTSRANEFQNQWREAADALDKQGRLMMVERRRALMALRENTVFTRNLEQYMGAQMGAPVTSPNGKSSARKTTPPKTENATQGADSTATMRGGENGGVAATAETTGPPPQAQSSIRSFSTAARNDRVSPTSNSNPAGFEEYMRVLESSLRVGYAHEQPQAAAAATANMRGGVGGPSSARTMPIDTPASSTAASSRSPATGFDFFAPDATKPTRAANEEQT</sequence>
<proteinExistence type="predicted"/>
<comment type="caution">
    <text evidence="3">The sequence shown here is derived from an EMBL/GenBank/DDBJ whole genome shotgun (WGS) entry which is preliminary data.</text>
</comment>
<feature type="region of interest" description="Disordered" evidence="2">
    <location>
        <begin position="919"/>
        <end position="977"/>
    </location>
</feature>
<feature type="compositionally biased region" description="Polar residues" evidence="2">
    <location>
        <begin position="33"/>
        <end position="44"/>
    </location>
</feature>
<evidence type="ECO:0000256" key="2">
    <source>
        <dbReference type="SAM" id="MobiDB-lite"/>
    </source>
</evidence>
<feature type="compositionally biased region" description="Polar residues" evidence="2">
    <location>
        <begin position="85"/>
        <end position="97"/>
    </location>
</feature>
<feature type="compositionally biased region" description="Polar residues" evidence="2">
    <location>
        <begin position="818"/>
        <end position="846"/>
    </location>
</feature>
<evidence type="ECO:0000313" key="3">
    <source>
        <dbReference type="EMBL" id="GHP05042.1"/>
    </source>
</evidence>
<feature type="compositionally biased region" description="Polar residues" evidence="2">
    <location>
        <begin position="868"/>
        <end position="892"/>
    </location>
</feature>
<name>A0A830HEC4_9CHLO</name>
<feature type="coiled-coil region" evidence="1">
    <location>
        <begin position="317"/>
        <end position="358"/>
    </location>
</feature>
<protein>
    <submittedName>
        <fullName evidence="3">Uncharacterized protein</fullName>
    </submittedName>
</protein>
<feature type="compositionally biased region" description="Basic residues" evidence="2">
    <location>
        <begin position="73"/>
        <end position="83"/>
    </location>
</feature>
<dbReference type="Proteomes" id="UP000660262">
    <property type="component" value="Unassembled WGS sequence"/>
</dbReference>
<evidence type="ECO:0000256" key="1">
    <source>
        <dbReference type="SAM" id="Coils"/>
    </source>
</evidence>
<organism evidence="3 4">
    <name type="scientific">Pycnococcus provasolii</name>
    <dbReference type="NCBI Taxonomy" id="41880"/>
    <lineage>
        <taxon>Eukaryota</taxon>
        <taxon>Viridiplantae</taxon>
        <taxon>Chlorophyta</taxon>
        <taxon>Pseudoscourfieldiophyceae</taxon>
        <taxon>Pseudoscourfieldiales</taxon>
        <taxon>Pycnococcaceae</taxon>
        <taxon>Pycnococcus</taxon>
    </lineage>
</organism>
<feature type="region of interest" description="Disordered" evidence="2">
    <location>
        <begin position="813"/>
        <end position="892"/>
    </location>
</feature>
<feature type="coiled-coil region" evidence="1">
    <location>
        <begin position="391"/>
        <end position="504"/>
    </location>
</feature>
<feature type="coiled-coil region" evidence="1">
    <location>
        <begin position="538"/>
        <end position="688"/>
    </location>
</feature>
<feature type="coiled-coil region" evidence="1">
    <location>
        <begin position="169"/>
        <end position="221"/>
    </location>
</feature>
<feature type="region of interest" description="Disordered" evidence="2">
    <location>
        <begin position="67"/>
        <end position="109"/>
    </location>
</feature>